<dbReference type="SUPFAM" id="SSF48371">
    <property type="entry name" value="ARM repeat"/>
    <property type="match status" value="1"/>
</dbReference>
<proteinExistence type="predicted"/>
<name>A0A9D2NRY9_9FIRM</name>
<evidence type="ECO:0000313" key="2">
    <source>
        <dbReference type="Proteomes" id="UP000823896"/>
    </source>
</evidence>
<dbReference type="InterPro" id="IPR014825">
    <property type="entry name" value="DNA_alkylation"/>
</dbReference>
<gene>
    <name evidence="1" type="ORF">H9702_04870</name>
</gene>
<comment type="caution">
    <text evidence="1">The sequence shown here is derived from an EMBL/GenBank/DDBJ whole genome shotgun (WGS) entry which is preliminary data.</text>
</comment>
<dbReference type="EMBL" id="DWWM01000029">
    <property type="protein sequence ID" value="HJC36446.1"/>
    <property type="molecule type" value="Genomic_DNA"/>
</dbReference>
<dbReference type="Gene3D" id="1.25.40.290">
    <property type="entry name" value="ARM repeat domains"/>
    <property type="match status" value="1"/>
</dbReference>
<organism evidence="1 2">
    <name type="scientific">Candidatus Merdibacter merdavium</name>
    <dbReference type="NCBI Taxonomy" id="2838692"/>
    <lineage>
        <taxon>Bacteria</taxon>
        <taxon>Bacillati</taxon>
        <taxon>Bacillota</taxon>
        <taxon>Erysipelotrichia</taxon>
        <taxon>Erysipelotrichales</taxon>
        <taxon>Erysipelotrichaceae</taxon>
        <taxon>Merdibacter</taxon>
    </lineage>
</organism>
<reference evidence="1" key="1">
    <citation type="journal article" date="2021" name="PeerJ">
        <title>Extensive microbial diversity within the chicken gut microbiome revealed by metagenomics and culture.</title>
        <authorList>
            <person name="Gilroy R."/>
            <person name="Ravi A."/>
            <person name="Getino M."/>
            <person name="Pursley I."/>
            <person name="Horton D.L."/>
            <person name="Alikhan N.F."/>
            <person name="Baker D."/>
            <person name="Gharbi K."/>
            <person name="Hall N."/>
            <person name="Watson M."/>
            <person name="Adriaenssens E.M."/>
            <person name="Foster-Nyarko E."/>
            <person name="Jarju S."/>
            <person name="Secka A."/>
            <person name="Antonio M."/>
            <person name="Oren A."/>
            <person name="Chaudhuri R.R."/>
            <person name="La Ragione R."/>
            <person name="Hildebrand F."/>
            <person name="Pallen M.J."/>
        </authorList>
    </citation>
    <scope>NUCLEOTIDE SEQUENCE</scope>
    <source>
        <strain evidence="1">CHK187-11901</strain>
    </source>
</reference>
<accession>A0A9D2NRY9</accession>
<dbReference type="PANTHER" id="PTHR34070:SF1">
    <property type="entry name" value="DNA ALKYLATION REPAIR PROTEIN"/>
    <property type="match status" value="1"/>
</dbReference>
<dbReference type="Proteomes" id="UP000823896">
    <property type="component" value="Unassembled WGS sequence"/>
</dbReference>
<dbReference type="InterPro" id="IPR016024">
    <property type="entry name" value="ARM-type_fold"/>
</dbReference>
<reference evidence="1" key="2">
    <citation type="submission" date="2021-04" db="EMBL/GenBank/DDBJ databases">
        <authorList>
            <person name="Gilroy R."/>
        </authorList>
    </citation>
    <scope>NUCLEOTIDE SEQUENCE</scope>
    <source>
        <strain evidence="1">CHK187-11901</strain>
    </source>
</reference>
<evidence type="ECO:0000313" key="1">
    <source>
        <dbReference type="EMBL" id="HJC36446.1"/>
    </source>
</evidence>
<dbReference type="PANTHER" id="PTHR34070">
    <property type="entry name" value="ARMADILLO-TYPE FOLD"/>
    <property type="match status" value="1"/>
</dbReference>
<dbReference type="AlphaFoldDB" id="A0A9D2NRY9"/>
<dbReference type="CDD" id="cd07064">
    <property type="entry name" value="AlkD_like_1"/>
    <property type="match status" value="1"/>
</dbReference>
<dbReference type="Pfam" id="PF08713">
    <property type="entry name" value="DNA_alkylation"/>
    <property type="match status" value="1"/>
</dbReference>
<dbReference type="Gene3D" id="1.20.1660.10">
    <property type="entry name" value="Hypothetical protein (EF3068)"/>
    <property type="match status" value="1"/>
</dbReference>
<sequence length="223" mass="26433">MEKIERISALFEANKDAQQASSMSRYMRDQFPFYGIPAPLRRKLYRPFLREEKKGRQIDWAFLDACMAAECREFQYLVYDYLLALNDFVIFADMPKLKRYAQTKPWWDTIDFLDQVIGNLSLRDERAKAVMREWAHADDIWLRRIAIDHQLGHKEKTDTALLEEIIAANLGSDEFFINKAIGWSLRDYARHDPDWVRAFLRRYSGQMSALSIREASRHLKEDT</sequence>
<protein>
    <submittedName>
        <fullName evidence="1">DNA alkylation repair protein</fullName>
    </submittedName>
</protein>